<reference evidence="2" key="2">
    <citation type="journal article" date="2018" name="Environ. Microbiol.">
        <title>Bloom of a denitrifying methanotroph, 'Candidatus Methylomirabilis limnetica', in a deep stratified lake.</title>
        <authorList>
            <person name="Graf J.S."/>
            <person name="Mayr M.J."/>
            <person name="Marchant H.K."/>
            <person name="Tienken D."/>
            <person name="Hach P.F."/>
            <person name="Brand A."/>
            <person name="Schubert C.J."/>
            <person name="Kuypers M.M."/>
            <person name="Milucka J."/>
        </authorList>
    </citation>
    <scope>NUCLEOTIDE SEQUENCE [LARGE SCALE GENOMIC DNA]</scope>
    <source>
        <strain evidence="2">Zug</strain>
    </source>
</reference>
<reference evidence="1 2" key="1">
    <citation type="submission" date="2017-09" db="EMBL/GenBank/DDBJ databases">
        <title>Bloom of a denitrifying methanotroph, Candidatus Methylomirabilis limnetica, in a deep stratified lake.</title>
        <authorList>
            <person name="Graf J.S."/>
            <person name="Marchant H.K."/>
            <person name="Tienken D."/>
            <person name="Hach P.F."/>
            <person name="Brand A."/>
            <person name="Schubert C.J."/>
            <person name="Kuypers M.M."/>
            <person name="Milucka J."/>
        </authorList>
    </citation>
    <scope>NUCLEOTIDE SEQUENCE [LARGE SCALE GENOMIC DNA]</scope>
    <source>
        <strain evidence="1 2">Zug</strain>
    </source>
</reference>
<comment type="caution">
    <text evidence="1">The sequence shown here is derived from an EMBL/GenBank/DDBJ whole genome shotgun (WGS) entry which is preliminary data.</text>
</comment>
<dbReference type="Proteomes" id="UP000241436">
    <property type="component" value="Unassembled WGS sequence"/>
</dbReference>
<sequence>MKRKILEDVLSQSPSDSLYHYTQQRGFMGIVQSAEIWATHTQYLNDRREYLHAVDMVRDQIQIKAMRAFGDPNLRSILQDMENGLDGIEGMNVCVCSFSEERDSLSQWRAYGGGSSGFSIGFSGDFLTEVAGQEGWYLAPCIYDPKAQSDLVSALVQEVIEENVARESAETKEEVMLPLGGNLNAYLHRYAPILKDYSFREEREWRLISRPLSCTFDAFDFREGSSMLTPYYRLRLGADPTALNIQEVVVGPTPHPDQSSRSTRSFLVRHSLKTVPVVASQVPYRSW</sequence>
<dbReference type="EMBL" id="NVQC01000017">
    <property type="protein sequence ID" value="PTL36164.1"/>
    <property type="molecule type" value="Genomic_DNA"/>
</dbReference>
<gene>
    <name evidence="1" type="ORF">CLG94_05750</name>
</gene>
<dbReference type="OrthoDB" id="9795560at2"/>
<evidence type="ECO:0000313" key="2">
    <source>
        <dbReference type="Proteomes" id="UP000241436"/>
    </source>
</evidence>
<dbReference type="InterPro" id="IPR021352">
    <property type="entry name" value="DUF2971"/>
</dbReference>
<keyword evidence="2" id="KW-1185">Reference proteome</keyword>
<accession>A0A2T4TYH1</accession>
<name>A0A2T4TYH1_9BACT</name>
<evidence type="ECO:0000313" key="1">
    <source>
        <dbReference type="EMBL" id="PTL36164.1"/>
    </source>
</evidence>
<organism evidence="1 2">
    <name type="scientific">Candidatus Methylomirabilis limnetica</name>
    <dbReference type="NCBI Taxonomy" id="2033718"/>
    <lineage>
        <taxon>Bacteria</taxon>
        <taxon>Candidatus Methylomirabilota</taxon>
        <taxon>Candidatus Methylomirabilia</taxon>
        <taxon>Candidatus Methylomirabilales</taxon>
        <taxon>Candidatus Methylomirabilaceae</taxon>
        <taxon>Candidatus Methylomirabilis</taxon>
    </lineage>
</organism>
<protein>
    <recommendedName>
        <fullName evidence="3">DUF2971 domain-containing protein</fullName>
    </recommendedName>
</protein>
<proteinExistence type="predicted"/>
<dbReference type="RefSeq" id="WP_107561911.1">
    <property type="nucleotide sequence ID" value="NZ_NVQC01000017.1"/>
</dbReference>
<dbReference type="AlphaFoldDB" id="A0A2T4TYH1"/>
<dbReference type="Pfam" id="PF11185">
    <property type="entry name" value="DUF2971"/>
    <property type="match status" value="1"/>
</dbReference>
<evidence type="ECO:0008006" key="3">
    <source>
        <dbReference type="Google" id="ProtNLM"/>
    </source>
</evidence>